<dbReference type="InterPro" id="IPR053377">
    <property type="entry name" value="Iron_uptake_EfeM/EfeO"/>
</dbReference>
<dbReference type="InterPro" id="IPR034981">
    <property type="entry name" value="Imelysin-like_EfeO/Algp7"/>
</dbReference>
<dbReference type="PANTHER" id="PTHR39192">
    <property type="entry name" value="IRON UPTAKE SYSTEM COMPONENT EFEO"/>
    <property type="match status" value="1"/>
</dbReference>
<evidence type="ECO:0000256" key="4">
    <source>
        <dbReference type="ARBA" id="ARBA00008333"/>
    </source>
</evidence>
<dbReference type="NCBIfam" id="NF041756">
    <property type="entry name" value="EfeU"/>
    <property type="match status" value="1"/>
</dbReference>
<keyword evidence="6" id="KW-0732">Signal</keyword>
<comment type="similarity">
    <text evidence="3">Belongs to the EfeM/EfeO family.</text>
</comment>
<feature type="transmembrane region" description="Helical" evidence="9">
    <location>
        <begin position="249"/>
        <end position="268"/>
    </location>
</feature>
<accession>A0ABP8CXD5</accession>
<keyword evidence="5 9" id="KW-0812">Transmembrane</keyword>
<dbReference type="InterPro" id="IPR004923">
    <property type="entry name" value="FTR1/Fip1/EfeU"/>
</dbReference>
<dbReference type="EMBL" id="BAABAT010000002">
    <property type="protein sequence ID" value="GAA4244520.1"/>
    <property type="molecule type" value="Genomic_DNA"/>
</dbReference>
<feature type="domain" description="Imelysin-like" evidence="10">
    <location>
        <begin position="413"/>
        <end position="632"/>
    </location>
</feature>
<dbReference type="Gene3D" id="1.20.1420.20">
    <property type="entry name" value="M75 peptidase, HXXE motif"/>
    <property type="match status" value="1"/>
</dbReference>
<evidence type="ECO:0000256" key="1">
    <source>
        <dbReference type="ARBA" id="ARBA00004141"/>
    </source>
</evidence>
<keyword evidence="12" id="KW-1185">Reference proteome</keyword>
<dbReference type="CDD" id="cd14656">
    <property type="entry name" value="Imelysin-like_EfeO"/>
    <property type="match status" value="1"/>
</dbReference>
<evidence type="ECO:0000256" key="7">
    <source>
        <dbReference type="ARBA" id="ARBA00022989"/>
    </source>
</evidence>
<feature type="transmembrane region" description="Helical" evidence="9">
    <location>
        <begin position="39"/>
        <end position="66"/>
    </location>
</feature>
<evidence type="ECO:0000256" key="3">
    <source>
        <dbReference type="ARBA" id="ARBA00005989"/>
    </source>
</evidence>
<comment type="caution">
    <text evidence="11">The sequence shown here is derived from an EMBL/GenBank/DDBJ whole genome shotgun (WGS) entry which is preliminary data.</text>
</comment>
<evidence type="ECO:0000256" key="2">
    <source>
        <dbReference type="ARBA" id="ARBA00004196"/>
    </source>
</evidence>
<feature type="transmembrane region" description="Helical" evidence="9">
    <location>
        <begin position="147"/>
        <end position="169"/>
    </location>
</feature>
<name>A0ABP8CXD5_9ACTN</name>
<keyword evidence="8 9" id="KW-0472">Membrane</keyword>
<sequence>MFFASLLIGLRDGLEASLVVAILVAFLGRAERRDHLRYVWAGVGVAVLVSAAVGALLTSAAAWLGAGTRLELFEAVTSLAAVVLVTWMIFWMRRTARTLRGELTGRLEQAMRVGGWAVAAMAFFAVVREGVEMVLLVFAAAEGAGSAGAAPLAGMLTGVAAAVGLGWAVSTATARINLGRFFTWTGALLILVAAGILKYGVHGLQSAGVLPGGNRIAFDLGGLLDPTSWYATLLAGTVNLTPRASVLEIGAWLAFAMVMLALFFRPAVAAPRPRTQAVAVLGALAALASCGGPQSAPADAGAVAVTATDTECRLSADHAAAGPRVFEVQNTGGKVTEFYVYAAGDRIVGEVENVAPGLTRSLHVDLPAGTYTTSCRPGMTGVGIRGAFTVTGPAGATSGTTSADPALAAAAVTYRDYVRQQAATFVDQTAAFVAAVKGGDRAKAQALYAPARAPYERIETVAESFDDLDPKIDARDGDLDPGTTWTGYHRIEQQLWNGGDLTAVAAVADQLLADVTELRQRLDGVTLTALEIANGAKSLLDEVATKKVTGEEDRYSHTDLWDFAANVDGCRAAIASLKPAYDAHLDERFAAVDAELAKYRHGTGYAAYDTLPPAEVQRLSGVVNALAEQVSAVPAAIAHR</sequence>
<gene>
    <name evidence="11" type="ORF">GCM10022255_007900</name>
</gene>
<evidence type="ECO:0000313" key="12">
    <source>
        <dbReference type="Proteomes" id="UP001500620"/>
    </source>
</evidence>
<comment type="subcellular location">
    <subcellularLocation>
        <location evidence="2">Cell envelope</location>
    </subcellularLocation>
    <subcellularLocation>
        <location evidence="1">Membrane</location>
        <topology evidence="1">Multi-pass membrane protein</topology>
    </subcellularLocation>
</comment>
<evidence type="ECO:0000256" key="9">
    <source>
        <dbReference type="SAM" id="Phobius"/>
    </source>
</evidence>
<dbReference type="Pfam" id="PF09375">
    <property type="entry name" value="Peptidase_M75"/>
    <property type="match status" value="1"/>
</dbReference>
<dbReference type="Proteomes" id="UP001500620">
    <property type="component" value="Unassembled WGS sequence"/>
</dbReference>
<proteinExistence type="inferred from homology"/>
<feature type="transmembrane region" description="Helical" evidence="9">
    <location>
        <begin position="113"/>
        <end position="141"/>
    </location>
</feature>
<evidence type="ECO:0000256" key="6">
    <source>
        <dbReference type="ARBA" id="ARBA00022729"/>
    </source>
</evidence>
<evidence type="ECO:0000256" key="8">
    <source>
        <dbReference type="ARBA" id="ARBA00023136"/>
    </source>
</evidence>
<keyword evidence="7 9" id="KW-1133">Transmembrane helix</keyword>
<dbReference type="RefSeq" id="WP_345121297.1">
    <property type="nucleotide sequence ID" value="NZ_BAABAT010000002.1"/>
</dbReference>
<dbReference type="PANTHER" id="PTHR39192:SF1">
    <property type="entry name" value="IRON UPTAKE SYSTEM COMPONENT EFEO"/>
    <property type="match status" value="1"/>
</dbReference>
<dbReference type="NCBIfam" id="NF041757">
    <property type="entry name" value="EfeO"/>
    <property type="match status" value="1"/>
</dbReference>
<dbReference type="InterPro" id="IPR038352">
    <property type="entry name" value="Imelysin_sf"/>
</dbReference>
<evidence type="ECO:0000256" key="5">
    <source>
        <dbReference type="ARBA" id="ARBA00022692"/>
    </source>
</evidence>
<protein>
    <recommendedName>
        <fullName evidence="10">Imelysin-like domain-containing protein</fullName>
    </recommendedName>
</protein>
<feature type="transmembrane region" description="Helical" evidence="9">
    <location>
        <begin position="72"/>
        <end position="92"/>
    </location>
</feature>
<dbReference type="InterPro" id="IPR050894">
    <property type="entry name" value="EfeM/EfeO_iron_uptake"/>
</dbReference>
<organism evidence="11 12">
    <name type="scientific">Dactylosporangium darangshiense</name>
    <dbReference type="NCBI Taxonomy" id="579108"/>
    <lineage>
        <taxon>Bacteria</taxon>
        <taxon>Bacillati</taxon>
        <taxon>Actinomycetota</taxon>
        <taxon>Actinomycetes</taxon>
        <taxon>Micromonosporales</taxon>
        <taxon>Micromonosporaceae</taxon>
        <taxon>Dactylosporangium</taxon>
    </lineage>
</organism>
<dbReference type="Pfam" id="PF03239">
    <property type="entry name" value="FTR1"/>
    <property type="match status" value="1"/>
</dbReference>
<feature type="transmembrane region" description="Helical" evidence="9">
    <location>
        <begin position="6"/>
        <end position="27"/>
    </location>
</feature>
<comment type="similarity">
    <text evidence="4">Belongs to the oxidase-dependent Fe transporter (OFeT) (TC 9.A.10.1) family.</text>
</comment>
<evidence type="ECO:0000313" key="11">
    <source>
        <dbReference type="EMBL" id="GAA4244520.1"/>
    </source>
</evidence>
<reference evidence="12" key="1">
    <citation type="journal article" date="2019" name="Int. J. Syst. Evol. Microbiol.">
        <title>The Global Catalogue of Microorganisms (GCM) 10K type strain sequencing project: providing services to taxonomists for standard genome sequencing and annotation.</title>
        <authorList>
            <consortium name="The Broad Institute Genomics Platform"/>
            <consortium name="The Broad Institute Genome Sequencing Center for Infectious Disease"/>
            <person name="Wu L."/>
            <person name="Ma J."/>
        </authorList>
    </citation>
    <scope>NUCLEOTIDE SEQUENCE [LARGE SCALE GENOMIC DNA]</scope>
    <source>
        <strain evidence="12">JCM 17441</strain>
    </source>
</reference>
<feature type="transmembrane region" description="Helical" evidence="9">
    <location>
        <begin position="181"/>
        <end position="201"/>
    </location>
</feature>
<dbReference type="InterPro" id="IPR018976">
    <property type="entry name" value="Imelysin-like"/>
</dbReference>
<evidence type="ECO:0000259" key="10">
    <source>
        <dbReference type="Pfam" id="PF09375"/>
    </source>
</evidence>